<comment type="function">
    <text evidence="1">In the phosphorylated form it could act as an anti-anti-sigma factor that counteracts SpoIIAB and thus releases sigma f from inhibition.</text>
</comment>
<keyword evidence="4" id="KW-0597">Phosphoprotein</keyword>
<dbReference type="GO" id="GO:0045152">
    <property type="term" value="F:antisigma factor binding"/>
    <property type="evidence" value="ECO:0007669"/>
    <property type="project" value="InterPro"/>
</dbReference>
<dbReference type="CDD" id="cd07043">
    <property type="entry name" value="STAS_anti-anti-sigma_factors"/>
    <property type="match status" value="1"/>
</dbReference>
<feature type="domain" description="STAS" evidence="7">
    <location>
        <begin position="29"/>
        <end position="116"/>
    </location>
</feature>
<dbReference type="Pfam" id="PF01740">
    <property type="entry name" value="STAS"/>
    <property type="match status" value="1"/>
</dbReference>
<dbReference type="PROSITE" id="PS50801">
    <property type="entry name" value="STAS"/>
    <property type="match status" value="1"/>
</dbReference>
<evidence type="ECO:0000256" key="5">
    <source>
        <dbReference type="ARBA" id="ARBA00022969"/>
    </source>
</evidence>
<evidence type="ECO:0000313" key="9">
    <source>
        <dbReference type="Proteomes" id="UP000192569"/>
    </source>
</evidence>
<dbReference type="GO" id="GO:0030435">
    <property type="term" value="P:sporulation resulting in formation of a cellular spore"/>
    <property type="evidence" value="ECO:0007669"/>
    <property type="project" value="UniProtKB-KW"/>
</dbReference>
<dbReference type="PANTHER" id="PTHR33495:SF2">
    <property type="entry name" value="ANTI-SIGMA FACTOR ANTAGONIST TM_1081-RELATED"/>
    <property type="match status" value="1"/>
</dbReference>
<keyword evidence="5" id="KW-0749">Sporulation</keyword>
<organism evidence="8 9">
    <name type="scientific">Thermanaeromonas toyohensis ToBE</name>
    <dbReference type="NCBI Taxonomy" id="698762"/>
    <lineage>
        <taxon>Bacteria</taxon>
        <taxon>Bacillati</taxon>
        <taxon>Bacillota</taxon>
        <taxon>Clostridia</taxon>
        <taxon>Neomoorellales</taxon>
        <taxon>Neomoorellaceae</taxon>
        <taxon>Thermanaeromonas</taxon>
    </lineage>
</organism>
<evidence type="ECO:0000256" key="1">
    <source>
        <dbReference type="ARBA" id="ARBA00001976"/>
    </source>
</evidence>
<dbReference type="InterPro" id="IPR002645">
    <property type="entry name" value="STAS_dom"/>
</dbReference>
<dbReference type="EMBL" id="LT838272">
    <property type="protein sequence ID" value="SMB98537.1"/>
    <property type="molecule type" value="Genomic_DNA"/>
</dbReference>
<protein>
    <recommendedName>
        <fullName evidence="3 6">Anti-sigma F factor antagonist</fullName>
    </recommendedName>
    <alternativeName>
        <fullName evidence="6">Stage II sporulation protein</fullName>
    </alternativeName>
</protein>
<reference evidence="8 9" key="1">
    <citation type="submission" date="2017-04" db="EMBL/GenBank/DDBJ databases">
        <authorList>
            <person name="Afonso C.L."/>
            <person name="Miller P.J."/>
            <person name="Scott M.A."/>
            <person name="Spackman E."/>
            <person name="Goraichik I."/>
            <person name="Dimitrov K.M."/>
            <person name="Suarez D.L."/>
            <person name="Swayne D.E."/>
        </authorList>
    </citation>
    <scope>NUCLEOTIDE SEQUENCE [LARGE SCALE GENOMIC DNA]</scope>
    <source>
        <strain evidence="8 9">ToBE</strain>
    </source>
</reference>
<dbReference type="AlphaFoldDB" id="A0A1W1VYU6"/>
<evidence type="ECO:0000256" key="2">
    <source>
        <dbReference type="ARBA" id="ARBA00009013"/>
    </source>
</evidence>
<evidence type="ECO:0000256" key="3">
    <source>
        <dbReference type="ARBA" id="ARBA00020784"/>
    </source>
</evidence>
<dbReference type="NCBIfam" id="TIGR02886">
    <property type="entry name" value="spore_II_AA"/>
    <property type="match status" value="1"/>
</dbReference>
<gene>
    <name evidence="8" type="ORF">SAMN00808754_2397</name>
</gene>
<dbReference type="SUPFAM" id="SSF52091">
    <property type="entry name" value="SpoIIaa-like"/>
    <property type="match status" value="1"/>
</dbReference>
<dbReference type="STRING" id="698762.SAMN00808754_2397"/>
<dbReference type="GO" id="GO:0043856">
    <property type="term" value="F:anti-sigma factor antagonist activity"/>
    <property type="evidence" value="ECO:0007669"/>
    <property type="project" value="InterPro"/>
</dbReference>
<keyword evidence="9" id="KW-1185">Reference proteome</keyword>
<dbReference type="PANTHER" id="PTHR33495">
    <property type="entry name" value="ANTI-SIGMA FACTOR ANTAGONIST TM_1081-RELATED-RELATED"/>
    <property type="match status" value="1"/>
</dbReference>
<dbReference type="InterPro" id="IPR014237">
    <property type="entry name" value="Anti-sigma_F_ant"/>
</dbReference>
<comment type="similarity">
    <text evidence="2 6">Belongs to the anti-sigma-factor antagonist family.</text>
</comment>
<dbReference type="InterPro" id="IPR003658">
    <property type="entry name" value="Anti-sigma_ant"/>
</dbReference>
<evidence type="ECO:0000259" key="7">
    <source>
        <dbReference type="PROSITE" id="PS50801"/>
    </source>
</evidence>
<name>A0A1W1VYU6_9FIRM</name>
<dbReference type="Proteomes" id="UP000192569">
    <property type="component" value="Chromosome I"/>
</dbReference>
<sequence>MAYGEKYLPVNLFGGVFILQVFFSQEGPVLIARIKGEVDLSTAERLRQELEASLDHARAHLLYLDLEGVSFMDSSGLGVILGRYRRLSQKGGKVVICRPQPQVRRLLDLSGLSKIIDIVGEEPEEYLQKGGRG</sequence>
<evidence type="ECO:0000313" key="8">
    <source>
        <dbReference type="EMBL" id="SMB98537.1"/>
    </source>
</evidence>
<evidence type="ECO:0000256" key="4">
    <source>
        <dbReference type="ARBA" id="ARBA00022553"/>
    </source>
</evidence>
<dbReference type="NCBIfam" id="TIGR00377">
    <property type="entry name" value="ant_ant_sig"/>
    <property type="match status" value="1"/>
</dbReference>
<accession>A0A1W1VYU6</accession>
<dbReference type="InterPro" id="IPR036513">
    <property type="entry name" value="STAS_dom_sf"/>
</dbReference>
<evidence type="ECO:0000256" key="6">
    <source>
        <dbReference type="RuleBase" id="RU003749"/>
    </source>
</evidence>
<proteinExistence type="inferred from homology"/>
<dbReference type="Gene3D" id="3.30.750.24">
    <property type="entry name" value="STAS domain"/>
    <property type="match status" value="1"/>
</dbReference>